<dbReference type="Proteomes" id="UP001558652">
    <property type="component" value="Unassembled WGS sequence"/>
</dbReference>
<gene>
    <name evidence="1" type="ORF">AAG570_012828</name>
</gene>
<evidence type="ECO:0000313" key="1">
    <source>
        <dbReference type="EMBL" id="KAL1129884.1"/>
    </source>
</evidence>
<comment type="caution">
    <text evidence="1">The sequence shown here is derived from an EMBL/GenBank/DDBJ whole genome shotgun (WGS) entry which is preliminary data.</text>
</comment>
<dbReference type="AlphaFoldDB" id="A0ABD0Z385"/>
<proteinExistence type="predicted"/>
<keyword evidence="2" id="KW-1185">Reference proteome</keyword>
<sequence>MASKRRNMFYQNKKQDFRTNELGARDDIPRKVVVESSTSALEYGDHLVYENSPVNADLHFDAQMMHLYVMTEKQSLDLRFFCWSEPVSANRHHEPNCLVRSSCHYCLDMKYDEDSSAEDGDWPKPVRTEVLTARDGRPRYSVKKEGRICDEGVRYDWRVPVTGWYVRRKMMRLVSVEWDTSVNNSVKYHSVTKEGRICDEGVQYDWRVPFTGWYVRRKMMRLVCAEWDASVNHSVK</sequence>
<evidence type="ECO:0000313" key="2">
    <source>
        <dbReference type="Proteomes" id="UP001558652"/>
    </source>
</evidence>
<protein>
    <submittedName>
        <fullName evidence="1">Uncharacterized protein</fullName>
    </submittedName>
</protein>
<dbReference type="EMBL" id="JBFDAA010000008">
    <property type="protein sequence ID" value="KAL1129884.1"/>
    <property type="molecule type" value="Genomic_DNA"/>
</dbReference>
<reference evidence="1 2" key="1">
    <citation type="submission" date="2024-07" db="EMBL/GenBank/DDBJ databases">
        <title>Chromosome-level genome assembly of the water stick insect Ranatra chinensis (Heteroptera: Nepidae).</title>
        <authorList>
            <person name="Liu X."/>
        </authorList>
    </citation>
    <scope>NUCLEOTIDE SEQUENCE [LARGE SCALE GENOMIC DNA]</scope>
    <source>
        <strain evidence="1">Cailab_2021Rc</strain>
        <tissue evidence="1">Muscle</tissue>
    </source>
</reference>
<organism evidence="1 2">
    <name type="scientific">Ranatra chinensis</name>
    <dbReference type="NCBI Taxonomy" id="642074"/>
    <lineage>
        <taxon>Eukaryota</taxon>
        <taxon>Metazoa</taxon>
        <taxon>Ecdysozoa</taxon>
        <taxon>Arthropoda</taxon>
        <taxon>Hexapoda</taxon>
        <taxon>Insecta</taxon>
        <taxon>Pterygota</taxon>
        <taxon>Neoptera</taxon>
        <taxon>Paraneoptera</taxon>
        <taxon>Hemiptera</taxon>
        <taxon>Heteroptera</taxon>
        <taxon>Panheteroptera</taxon>
        <taxon>Nepomorpha</taxon>
        <taxon>Nepidae</taxon>
        <taxon>Ranatrinae</taxon>
        <taxon>Ranatra</taxon>
    </lineage>
</organism>
<name>A0ABD0Z385_9HEMI</name>
<accession>A0ABD0Z385</accession>